<reference evidence="6 7" key="1">
    <citation type="submission" date="2024-03" db="EMBL/GenBank/DDBJ databases">
        <title>Community enrichment and isolation of bacterial strains for fucoidan degradation.</title>
        <authorList>
            <person name="Sichert A."/>
        </authorList>
    </citation>
    <scope>NUCLEOTIDE SEQUENCE [LARGE SCALE GENOMIC DNA]</scope>
    <source>
        <strain evidence="6 7">AS76</strain>
    </source>
</reference>
<keyword evidence="1 4" id="KW-0378">Hydrolase</keyword>
<dbReference type="Proteomes" id="UP001449225">
    <property type="component" value="Unassembled WGS sequence"/>
</dbReference>
<dbReference type="PROSITE" id="PS51635">
    <property type="entry name" value="PNPLA"/>
    <property type="match status" value="1"/>
</dbReference>
<dbReference type="EMBL" id="JBBMRA010000009">
    <property type="protein sequence ID" value="MEM5536949.1"/>
    <property type="molecule type" value="Genomic_DNA"/>
</dbReference>
<dbReference type="SUPFAM" id="SSF52151">
    <property type="entry name" value="FabD/lysophospholipase-like"/>
    <property type="match status" value="1"/>
</dbReference>
<feature type="short sequence motif" description="DGA/G" evidence="4">
    <location>
        <begin position="185"/>
        <end position="187"/>
    </location>
</feature>
<keyword evidence="7" id="KW-1185">Reference proteome</keyword>
<dbReference type="InterPro" id="IPR050301">
    <property type="entry name" value="NTE"/>
</dbReference>
<evidence type="ECO:0000256" key="4">
    <source>
        <dbReference type="PROSITE-ProRule" id="PRU01161"/>
    </source>
</evidence>
<dbReference type="Pfam" id="PF01734">
    <property type="entry name" value="Patatin"/>
    <property type="match status" value="1"/>
</dbReference>
<feature type="active site" description="Nucleophile" evidence="4">
    <location>
        <position position="40"/>
    </location>
</feature>
<evidence type="ECO:0000259" key="5">
    <source>
        <dbReference type="PROSITE" id="PS51635"/>
    </source>
</evidence>
<evidence type="ECO:0000313" key="7">
    <source>
        <dbReference type="Proteomes" id="UP001449225"/>
    </source>
</evidence>
<evidence type="ECO:0000256" key="3">
    <source>
        <dbReference type="ARBA" id="ARBA00023098"/>
    </source>
</evidence>
<dbReference type="InterPro" id="IPR016035">
    <property type="entry name" value="Acyl_Trfase/lysoPLipase"/>
</dbReference>
<dbReference type="PANTHER" id="PTHR14226">
    <property type="entry name" value="NEUROPATHY TARGET ESTERASE/SWISS CHEESE D.MELANOGASTER"/>
    <property type="match status" value="1"/>
</dbReference>
<evidence type="ECO:0000313" key="6">
    <source>
        <dbReference type="EMBL" id="MEM5536949.1"/>
    </source>
</evidence>
<evidence type="ECO:0000256" key="2">
    <source>
        <dbReference type="ARBA" id="ARBA00022963"/>
    </source>
</evidence>
<gene>
    <name evidence="6" type="ORF">WNY58_11155</name>
</gene>
<feature type="short sequence motif" description="GXGXXG" evidence="4">
    <location>
        <begin position="11"/>
        <end position="16"/>
    </location>
</feature>
<comment type="caution">
    <text evidence="6">The sequence shown here is derived from an EMBL/GenBank/DDBJ whole genome shotgun (WGS) entry which is preliminary data.</text>
</comment>
<dbReference type="Gene3D" id="3.40.1090.10">
    <property type="entry name" value="Cytosolic phospholipase A2 catalytic domain"/>
    <property type="match status" value="2"/>
</dbReference>
<dbReference type="InterPro" id="IPR002641">
    <property type="entry name" value="PNPLA_dom"/>
</dbReference>
<dbReference type="RefSeq" id="WP_067985229.1">
    <property type="nucleotide sequence ID" value="NZ_CAXBCE010000040.1"/>
</dbReference>
<protein>
    <submittedName>
        <fullName evidence="6">Patatin-like phospholipase family protein</fullName>
    </submittedName>
</protein>
<dbReference type="PANTHER" id="PTHR14226:SF78">
    <property type="entry name" value="SLR0060 PROTEIN"/>
    <property type="match status" value="1"/>
</dbReference>
<keyword evidence="2 4" id="KW-0442">Lipid degradation</keyword>
<proteinExistence type="predicted"/>
<name>A0ABU9TTA7_9GAMM</name>
<feature type="short sequence motif" description="GXSXG" evidence="4">
    <location>
        <begin position="38"/>
        <end position="42"/>
    </location>
</feature>
<feature type="domain" description="PNPLA" evidence="5">
    <location>
        <begin position="7"/>
        <end position="198"/>
    </location>
</feature>
<keyword evidence="3 4" id="KW-0443">Lipid metabolism</keyword>
<accession>A0ABU9TTA7</accession>
<feature type="active site" description="Proton acceptor" evidence="4">
    <location>
        <position position="185"/>
    </location>
</feature>
<evidence type="ECO:0000256" key="1">
    <source>
        <dbReference type="ARBA" id="ARBA00022801"/>
    </source>
</evidence>
<sequence length="332" mass="37403">MTKTLNLALQGGGAHGAFAWGVLDRLLEEDFKPRALTGTSAGAMNAILLAHGWQQGKAEGAKALLETFWTQVSLNSPGELLGSQFHDTQITSMTGWMMDLLRYISPYDLNPLDINPLRYLLEELVDFEQLKDASPMKLFIAATDVSSGKIKLFRENELTIEHALASACLPTLHKAIEIDGSYYWDGGFSGNPAVYPLIFDCKEDDIMLVLLQPLQGYELPTTSQAINQRVTELGFQSTFLREMRAISYTIQQAKGCYFSTNGLERRFRSLRFHLIESGEVFSSLEQASKYDTRQIFLQELKEKGRLTADQWIKENWQKIGNKPSCDLEPLFL</sequence>
<organism evidence="6 7">
    <name type="scientific">Neptuniibacter pectenicola</name>
    <dbReference type="NCBI Taxonomy" id="1806669"/>
    <lineage>
        <taxon>Bacteria</taxon>
        <taxon>Pseudomonadati</taxon>
        <taxon>Pseudomonadota</taxon>
        <taxon>Gammaproteobacteria</taxon>
        <taxon>Oceanospirillales</taxon>
        <taxon>Oceanospirillaceae</taxon>
        <taxon>Neptuniibacter</taxon>
    </lineage>
</organism>